<dbReference type="Pfam" id="PF01590">
    <property type="entry name" value="GAF"/>
    <property type="match status" value="1"/>
</dbReference>
<dbReference type="PATRIC" id="fig|742159.3.peg.801"/>
<organism evidence="2 3">
    <name type="scientific">Achromobacter piechaudii ATCC 43553</name>
    <dbReference type="NCBI Taxonomy" id="742159"/>
    <lineage>
        <taxon>Bacteria</taxon>
        <taxon>Pseudomonadati</taxon>
        <taxon>Pseudomonadota</taxon>
        <taxon>Betaproteobacteria</taxon>
        <taxon>Burkholderiales</taxon>
        <taxon>Alcaligenaceae</taxon>
        <taxon>Achromobacter</taxon>
    </lineage>
</organism>
<accession>D4XIM1</accession>
<protein>
    <recommendedName>
        <fullName evidence="1">GAF domain-containing protein</fullName>
    </recommendedName>
</protein>
<sequence length="194" mass="20861">MTSSTQPPSAAPGIPFDSTFGATSAPARSLAVMAHALAGGPQPDAGLQGLAAAMAERFGYRLFTVLILDRTAGLSRRYFSSHPEAYPPGGAKPIREDSDFFSRVVQHGQARICADRAACECAFPDHELIRSLGCESAVNVPVRWNGQTIASLNLLHQAGWYRPAMLAELDWYGALAIPVVQNILQTFHQQGEQP</sequence>
<dbReference type="RefSeq" id="WP_006221466.1">
    <property type="nucleotide sequence ID" value="NZ_GG770409.1"/>
</dbReference>
<gene>
    <name evidence="2" type="ORF">HMPREF0004_5318</name>
</gene>
<dbReference type="Gene3D" id="3.30.450.40">
    <property type="match status" value="1"/>
</dbReference>
<dbReference type="AlphaFoldDB" id="D4XIM1"/>
<dbReference type="EMBL" id="ADMS01000120">
    <property type="protein sequence ID" value="EFF73389.1"/>
    <property type="molecule type" value="Genomic_DNA"/>
</dbReference>
<feature type="domain" description="GAF" evidence="1">
    <location>
        <begin position="50"/>
        <end position="160"/>
    </location>
</feature>
<dbReference type="InterPro" id="IPR029016">
    <property type="entry name" value="GAF-like_dom_sf"/>
</dbReference>
<dbReference type="eggNOG" id="COG2203">
    <property type="taxonomic scope" value="Bacteria"/>
</dbReference>
<dbReference type="SUPFAM" id="SSF55781">
    <property type="entry name" value="GAF domain-like"/>
    <property type="match status" value="1"/>
</dbReference>
<dbReference type="HOGENOM" id="CLU_120803_0_0_4"/>
<evidence type="ECO:0000313" key="2">
    <source>
        <dbReference type="EMBL" id="EFF73389.1"/>
    </source>
</evidence>
<proteinExistence type="predicted"/>
<reference evidence="3" key="1">
    <citation type="submission" date="2010-03" db="EMBL/GenBank/DDBJ databases">
        <title>Complete sequence of Mobiluncus curtisii ATCC 43063.</title>
        <authorList>
            <person name="Muzny D."/>
            <person name="Qin X."/>
            <person name="Deng J."/>
            <person name="Jiang H."/>
            <person name="Liu Y."/>
            <person name="Qu J."/>
            <person name="Song X.-Z."/>
            <person name="Zhang L."/>
            <person name="Thornton R."/>
            <person name="Coyle M."/>
            <person name="Francisco L."/>
            <person name="Jackson L."/>
            <person name="Javaid M."/>
            <person name="Korchina V."/>
            <person name="Kovar C."/>
            <person name="Mata R."/>
            <person name="Mathew T."/>
            <person name="Ngo R."/>
            <person name="Nguyen L."/>
            <person name="Nguyen N."/>
            <person name="Okwuonu G."/>
            <person name="Ongeri F."/>
            <person name="Pham C."/>
            <person name="Simmons D."/>
            <person name="Wilczek-Boney K."/>
            <person name="Hale W."/>
            <person name="Jakkamsetti A."/>
            <person name="Pham P."/>
            <person name="Ruth R."/>
            <person name="San Lucas F."/>
            <person name="Warren J."/>
            <person name="Zhang J."/>
            <person name="Zhao Z."/>
            <person name="Zhou C."/>
            <person name="Zhu D."/>
            <person name="Lee S."/>
            <person name="Bess C."/>
            <person name="Blankenburg K."/>
            <person name="Forbes L."/>
            <person name="Fu Q."/>
            <person name="Gubbala S."/>
            <person name="Hirani K."/>
            <person name="Jayaseelan J.C."/>
            <person name="Lara F."/>
            <person name="Munidasa M."/>
            <person name="Palculict T."/>
            <person name="Patil S."/>
            <person name="Pu L.-L."/>
            <person name="Saada N."/>
            <person name="Tang L."/>
            <person name="Weissenberger G."/>
            <person name="Zhu Y."/>
            <person name="Hemphill L."/>
            <person name="Shang Y."/>
            <person name="Youmans B."/>
            <person name="Ayvaz T."/>
            <person name="Ross M."/>
            <person name="Santibanez J."/>
            <person name="Aqrawi P."/>
            <person name="Gross S."/>
            <person name="Joshi V."/>
            <person name="Fowler G."/>
            <person name="Nazareth L."/>
            <person name="Reid J."/>
            <person name="Worley K."/>
            <person name="Petrosino J."/>
            <person name="Highlander S."/>
            <person name="Gibbs R."/>
            <person name="Gibbs R."/>
        </authorList>
    </citation>
    <scope>NUCLEOTIDE SEQUENCE [LARGE SCALE GENOMIC DNA]</scope>
    <source>
        <strain evidence="3">ATCC 43553</strain>
    </source>
</reference>
<evidence type="ECO:0000313" key="3">
    <source>
        <dbReference type="Proteomes" id="UP000004510"/>
    </source>
</evidence>
<evidence type="ECO:0000259" key="1">
    <source>
        <dbReference type="Pfam" id="PF01590"/>
    </source>
</evidence>
<comment type="caution">
    <text evidence="2">The sequence shown here is derived from an EMBL/GenBank/DDBJ whole genome shotgun (WGS) entry which is preliminary data.</text>
</comment>
<dbReference type="InterPro" id="IPR003018">
    <property type="entry name" value="GAF"/>
</dbReference>
<name>D4XIM1_9BURK</name>
<dbReference type="Proteomes" id="UP000004510">
    <property type="component" value="Unassembled WGS sequence"/>
</dbReference>